<evidence type="ECO:0000256" key="3">
    <source>
        <dbReference type="ARBA" id="ARBA00022448"/>
    </source>
</evidence>
<comment type="subcellular location">
    <subcellularLocation>
        <location evidence="1">Membrane</location>
        <topology evidence="1">Multi-pass membrane protein</topology>
    </subcellularLocation>
</comment>
<feature type="transmembrane region" description="Helical" evidence="8">
    <location>
        <begin position="146"/>
        <end position="166"/>
    </location>
</feature>
<dbReference type="InterPro" id="IPR005828">
    <property type="entry name" value="MFS_sugar_transport-like"/>
</dbReference>
<evidence type="ECO:0000313" key="10">
    <source>
        <dbReference type="EMBL" id="KXH43660.1"/>
    </source>
</evidence>
<protein>
    <recommendedName>
        <fullName evidence="9">Major facilitator superfamily (MFS) profile domain-containing protein</fullName>
    </recommendedName>
</protein>
<dbReference type="AlphaFoldDB" id="A0A135T695"/>
<name>A0A135T695_9PEZI</name>
<evidence type="ECO:0000256" key="1">
    <source>
        <dbReference type="ARBA" id="ARBA00004141"/>
    </source>
</evidence>
<dbReference type="PROSITE" id="PS00216">
    <property type="entry name" value="SUGAR_TRANSPORT_1"/>
    <property type="match status" value="1"/>
</dbReference>
<dbReference type="GO" id="GO:0016020">
    <property type="term" value="C:membrane"/>
    <property type="evidence" value="ECO:0007669"/>
    <property type="project" value="UniProtKB-SubCell"/>
</dbReference>
<sequence>MSNIPDTKYPQDNDSVHQIEQIASGGKLSIRNPLAELSRDDITARVDDLTNRYNLHDHRDLLMKGALVAQNTTTYDQLSEISAEDKEALDREINQKWSHPKSLWLTVITCSIGAAVHGWDQTGSNGANLSFPKEFGIASNSARDKWIVGLINSAPTIAMFMIGCWLSDPLNHRLGRRGTIFASCTLSLCAVLGSALCQTWYQLFACRIVLGTGMGIKASTTSIYAAECSPAAIRGALTMTWQLYVAFGIFLGFSANLAVMNAGSITWRLQLGSAMIPAIPLLITIFFCPESPRWLMKKDRAPEAFASLQRLRFTKLQAARDLFMMYIALETEKSLFESAGNAFQRFKDLFVVPRLRRANVAASTVMIAQQMCGINIISFYSSSIFVESGVSEQKALWASWGFGLTTFIFALPAIYMIDRFGRRSLLLATFPHMAWSLLVSGCCYLIPGEGNIRLGLIAAFIFIFAAFYAVGEGPVCYPYAAEAYPLSHREIGMAWSVVINAAGASVLALTFPYMLTALSPTGAFGFYCGLNVLAFFMIFFWVPETKQLTLEELDATFSVPTRTFIRDRSFKTTLSWARR</sequence>
<dbReference type="InterPro" id="IPR050814">
    <property type="entry name" value="Myo-inositol_Transporter"/>
</dbReference>
<evidence type="ECO:0000256" key="4">
    <source>
        <dbReference type="ARBA" id="ARBA00022692"/>
    </source>
</evidence>
<evidence type="ECO:0000259" key="9">
    <source>
        <dbReference type="PROSITE" id="PS50850"/>
    </source>
</evidence>
<feature type="transmembrane region" description="Helical" evidence="8">
    <location>
        <begin position="360"/>
        <end position="385"/>
    </location>
</feature>
<keyword evidence="4 8" id="KW-0812">Transmembrane</keyword>
<dbReference type="PRINTS" id="PR00171">
    <property type="entry name" value="SUGRTRNSPORT"/>
</dbReference>
<dbReference type="NCBIfam" id="TIGR00879">
    <property type="entry name" value="SP"/>
    <property type="match status" value="1"/>
</dbReference>
<evidence type="ECO:0000313" key="11">
    <source>
        <dbReference type="Proteomes" id="UP000070328"/>
    </source>
</evidence>
<dbReference type="InterPro" id="IPR005829">
    <property type="entry name" value="Sugar_transporter_CS"/>
</dbReference>
<reference evidence="10 11" key="1">
    <citation type="submission" date="2014-02" db="EMBL/GenBank/DDBJ databases">
        <title>The genome sequence of Colletotrichum simmondsii CBS122122.</title>
        <authorList>
            <person name="Baroncelli R."/>
            <person name="Thon M.R."/>
        </authorList>
    </citation>
    <scope>NUCLEOTIDE SEQUENCE [LARGE SCALE GENOMIC DNA]</scope>
    <source>
        <strain evidence="10 11">CBS122122</strain>
    </source>
</reference>
<feature type="transmembrane region" description="Helical" evidence="8">
    <location>
        <begin position="238"/>
        <end position="259"/>
    </location>
</feature>
<evidence type="ECO:0000256" key="8">
    <source>
        <dbReference type="SAM" id="Phobius"/>
    </source>
</evidence>
<proteinExistence type="inferred from homology"/>
<dbReference type="GO" id="GO:0015798">
    <property type="term" value="P:myo-inositol transport"/>
    <property type="evidence" value="ECO:0007669"/>
    <property type="project" value="UniProtKB-ARBA"/>
</dbReference>
<dbReference type="Gene3D" id="1.20.1250.20">
    <property type="entry name" value="MFS general substrate transporter like domains"/>
    <property type="match status" value="1"/>
</dbReference>
<accession>A0A135T695</accession>
<dbReference type="PROSITE" id="PS50850">
    <property type="entry name" value="MFS"/>
    <property type="match status" value="1"/>
</dbReference>
<evidence type="ECO:0000256" key="2">
    <source>
        <dbReference type="ARBA" id="ARBA00010992"/>
    </source>
</evidence>
<dbReference type="SUPFAM" id="SSF103473">
    <property type="entry name" value="MFS general substrate transporter"/>
    <property type="match status" value="1"/>
</dbReference>
<feature type="transmembrane region" description="Helical" evidence="8">
    <location>
        <begin position="453"/>
        <end position="471"/>
    </location>
</feature>
<dbReference type="GO" id="GO:0015791">
    <property type="term" value="P:polyol transmembrane transport"/>
    <property type="evidence" value="ECO:0007669"/>
    <property type="project" value="UniProtKB-ARBA"/>
</dbReference>
<feature type="domain" description="Major facilitator superfamily (MFS) profile" evidence="9">
    <location>
        <begin position="106"/>
        <end position="546"/>
    </location>
</feature>
<dbReference type="PANTHER" id="PTHR48020">
    <property type="entry name" value="PROTON MYO-INOSITOL COTRANSPORTER"/>
    <property type="match status" value="1"/>
</dbReference>
<dbReference type="GO" id="GO:0022857">
    <property type="term" value="F:transmembrane transporter activity"/>
    <property type="evidence" value="ECO:0007669"/>
    <property type="project" value="InterPro"/>
</dbReference>
<evidence type="ECO:0000256" key="7">
    <source>
        <dbReference type="RuleBase" id="RU003346"/>
    </source>
</evidence>
<evidence type="ECO:0000256" key="6">
    <source>
        <dbReference type="ARBA" id="ARBA00023136"/>
    </source>
</evidence>
<feature type="transmembrane region" description="Helical" evidence="8">
    <location>
        <begin position="397"/>
        <end position="417"/>
    </location>
</feature>
<keyword evidence="3 7" id="KW-0813">Transport</keyword>
<dbReference type="EMBL" id="JFBX01000271">
    <property type="protein sequence ID" value="KXH43660.1"/>
    <property type="molecule type" value="Genomic_DNA"/>
</dbReference>
<evidence type="ECO:0000256" key="5">
    <source>
        <dbReference type="ARBA" id="ARBA00022989"/>
    </source>
</evidence>
<comment type="similarity">
    <text evidence="2 7">Belongs to the major facilitator superfamily. Sugar transporter (TC 2.A.1.1) family.</text>
</comment>
<feature type="transmembrane region" description="Helical" evidence="8">
    <location>
        <begin position="521"/>
        <end position="542"/>
    </location>
</feature>
<feature type="transmembrane region" description="Helical" evidence="8">
    <location>
        <begin position="178"/>
        <end position="201"/>
    </location>
</feature>
<feature type="transmembrane region" description="Helical" evidence="8">
    <location>
        <begin position="492"/>
        <end position="515"/>
    </location>
</feature>
<dbReference type="InterPro" id="IPR020846">
    <property type="entry name" value="MFS_dom"/>
</dbReference>
<keyword evidence="11" id="KW-1185">Reference proteome</keyword>
<keyword evidence="6 8" id="KW-0472">Membrane</keyword>
<keyword evidence="5 8" id="KW-1133">Transmembrane helix</keyword>
<feature type="transmembrane region" description="Helical" evidence="8">
    <location>
        <begin position="265"/>
        <end position="288"/>
    </location>
</feature>
<gene>
    <name evidence="10" type="ORF">CSIM01_11987</name>
</gene>
<dbReference type="OrthoDB" id="5290825at2759"/>
<feature type="transmembrane region" description="Helical" evidence="8">
    <location>
        <begin position="424"/>
        <end position="447"/>
    </location>
</feature>
<dbReference type="PANTHER" id="PTHR48020:SF4">
    <property type="entry name" value="SYMPORT, PUTATIVE (AFU_ORTHOLOGUE AFUA_3G11790)-RELATED"/>
    <property type="match status" value="1"/>
</dbReference>
<organism evidence="10 11">
    <name type="scientific">Colletotrichum simmondsii</name>
    <dbReference type="NCBI Taxonomy" id="703756"/>
    <lineage>
        <taxon>Eukaryota</taxon>
        <taxon>Fungi</taxon>
        <taxon>Dikarya</taxon>
        <taxon>Ascomycota</taxon>
        <taxon>Pezizomycotina</taxon>
        <taxon>Sordariomycetes</taxon>
        <taxon>Hypocreomycetidae</taxon>
        <taxon>Glomerellales</taxon>
        <taxon>Glomerellaceae</taxon>
        <taxon>Colletotrichum</taxon>
        <taxon>Colletotrichum acutatum species complex</taxon>
    </lineage>
</organism>
<dbReference type="Pfam" id="PF00083">
    <property type="entry name" value="Sugar_tr"/>
    <property type="match status" value="1"/>
</dbReference>
<dbReference type="InterPro" id="IPR003663">
    <property type="entry name" value="Sugar/inositol_transpt"/>
</dbReference>
<dbReference type="InterPro" id="IPR036259">
    <property type="entry name" value="MFS_trans_sf"/>
</dbReference>
<comment type="caution">
    <text evidence="10">The sequence shown here is derived from an EMBL/GenBank/DDBJ whole genome shotgun (WGS) entry which is preliminary data.</text>
</comment>
<dbReference type="Proteomes" id="UP000070328">
    <property type="component" value="Unassembled WGS sequence"/>
</dbReference>
<dbReference type="FunFam" id="1.20.1250.20:FF:000474">
    <property type="entry name" value="Sugar transporter, putative"/>
    <property type="match status" value="1"/>
</dbReference>